<dbReference type="PROSITE" id="PS01074">
    <property type="entry name" value="TERPENE_SYNTHASES"/>
    <property type="match status" value="1"/>
</dbReference>
<sequence length="752" mass="86078">MWKLKIAEGGLRLPTAYNHLGRQHWEFDPNAGTAEERAQVEKFREEFKKNRFRQKQSADFLMRMQFRKKNPCEQIPPSVKVKENEDITKEAVSITIKRALSFFSTIQAHDGHWPAGLAGGMFFLSPLVIVLYITGALNVAFEPELRKEIIRYIYNHQNEDGGWGLHIEGHSTMYGSAVNYVILRLLGECPDDGAMARARKWILDRGGVVGIPSWGKIWLTVLGVYEWSGCNPVPPELWLFPRMFCIHPGKLLPLARMIYLPAAYLFAKRFVGPITELVQSLRQELYTQPFDDLNWNKARNTVAKEDLFNKRPLVQDMLWGFLYHVAEPVLGCWPFSMIREKALGVVIEHVHYEDDVSKYLCMGSEESMWSMLACWAEDPHSEAFKYHLARIPDCLWISEDGAKCQGNGSQTWDVALAVRAIISCNMYHEYAPTLRKAHEFLKASQVRENPPGNFTQMHRISCKGGWTFGVPDHNWVVSDCTAEGLKATLLLSQISPALVGEKMDTECFYDAVNLLLSYQSSNGGFPAWEPQRAFRWLEKFNPIEFLQDTMIEREYVECTSSVIQSLVLFRKLYRKHRRKEIDSCISRGVCYLENVQNSDGSWYGRWGICYTYATWFAVEGLVASGKNYKNSPALRKACKFLLSKQLLDGGWGESYLSCRNEVYTNLVGNRSHLVQTAWALLSLIVAGQADIGPTPIHRGIRLLINAQMEDGDFPQQEVNGVFMKNCVLNFSSYRNIFTIWALGEYHRRVLFA</sequence>
<dbReference type="InterPro" id="IPR002365">
    <property type="entry name" value="Terpene_synthase_CS"/>
</dbReference>
<evidence type="ECO:0000313" key="9">
    <source>
        <dbReference type="Proteomes" id="UP001187192"/>
    </source>
</evidence>
<accession>A0AA88DNC1</accession>
<keyword evidence="9" id="KW-1185">Reference proteome</keyword>
<dbReference type="SUPFAM" id="SSF48239">
    <property type="entry name" value="Terpenoid cyclases/Protein prenyltransferases"/>
    <property type="match status" value="2"/>
</dbReference>
<dbReference type="SFLD" id="SFLDG01016">
    <property type="entry name" value="Prenyltransferase_Like_2"/>
    <property type="match status" value="1"/>
</dbReference>
<dbReference type="InterPro" id="IPR032697">
    <property type="entry name" value="SQ_cyclase_N"/>
</dbReference>
<dbReference type="PANTHER" id="PTHR11764">
    <property type="entry name" value="TERPENE CYCLASE/MUTASE FAMILY MEMBER"/>
    <property type="match status" value="1"/>
</dbReference>
<dbReference type="GO" id="GO:0031559">
    <property type="term" value="F:oxidosqualene cyclase activity"/>
    <property type="evidence" value="ECO:0007669"/>
    <property type="project" value="UniProtKB-ARBA"/>
</dbReference>
<proteinExistence type="inferred from homology"/>
<gene>
    <name evidence="8" type="ORF">TIFTF001_027613</name>
</gene>
<evidence type="ECO:0000259" key="7">
    <source>
        <dbReference type="Pfam" id="PF13249"/>
    </source>
</evidence>
<dbReference type="InterPro" id="IPR008930">
    <property type="entry name" value="Terpenoid_cyclase/PrenylTrfase"/>
</dbReference>
<dbReference type="EMBL" id="BTGU01000079">
    <property type="protein sequence ID" value="GMN58516.1"/>
    <property type="molecule type" value="Genomic_DNA"/>
</dbReference>
<keyword evidence="2" id="KW-0677">Repeat</keyword>
<dbReference type="EC" id="5.4.99.-" evidence="4"/>
<dbReference type="Pfam" id="PF13249">
    <property type="entry name" value="SQHop_cyclase_N"/>
    <property type="match status" value="1"/>
</dbReference>
<dbReference type="AlphaFoldDB" id="A0AA88DNC1"/>
<keyword evidence="3 4" id="KW-0413">Isomerase</keyword>
<dbReference type="CDD" id="cd02892">
    <property type="entry name" value="SQCY_1"/>
    <property type="match status" value="1"/>
</dbReference>
<keyword evidence="5" id="KW-0812">Transmembrane</keyword>
<dbReference type="Proteomes" id="UP001187192">
    <property type="component" value="Unassembled WGS sequence"/>
</dbReference>
<keyword evidence="5" id="KW-0472">Membrane</keyword>
<evidence type="ECO:0000256" key="3">
    <source>
        <dbReference type="ARBA" id="ARBA00023235"/>
    </source>
</evidence>
<dbReference type="NCBIfam" id="TIGR01787">
    <property type="entry name" value="squalene_cyclas"/>
    <property type="match status" value="1"/>
</dbReference>
<dbReference type="InterPro" id="IPR032696">
    <property type="entry name" value="SQ_cyclase_C"/>
</dbReference>
<evidence type="ECO:0000313" key="8">
    <source>
        <dbReference type="EMBL" id="GMN58516.1"/>
    </source>
</evidence>
<dbReference type="FunFam" id="1.50.10.20:FF:000011">
    <property type="entry name" value="Terpene cyclase/mutase family member"/>
    <property type="match status" value="1"/>
</dbReference>
<comment type="caution">
    <text evidence="8">The sequence shown here is derived from an EMBL/GenBank/DDBJ whole genome shotgun (WGS) entry which is preliminary data.</text>
</comment>
<dbReference type="Gene3D" id="1.50.10.20">
    <property type="match status" value="2"/>
</dbReference>
<keyword evidence="5" id="KW-1133">Transmembrane helix</keyword>
<evidence type="ECO:0000256" key="2">
    <source>
        <dbReference type="ARBA" id="ARBA00022737"/>
    </source>
</evidence>
<dbReference type="PANTHER" id="PTHR11764:SF19">
    <property type="entry name" value="TERPENE CYCLASE_MUTASE FAMILY MEMBER"/>
    <property type="match status" value="1"/>
</dbReference>
<feature type="transmembrane region" description="Helical" evidence="5">
    <location>
        <begin position="121"/>
        <end position="141"/>
    </location>
</feature>
<evidence type="ECO:0000256" key="5">
    <source>
        <dbReference type="SAM" id="Phobius"/>
    </source>
</evidence>
<dbReference type="GO" id="GO:0016104">
    <property type="term" value="P:triterpenoid biosynthetic process"/>
    <property type="evidence" value="ECO:0007669"/>
    <property type="project" value="InterPro"/>
</dbReference>
<comment type="similarity">
    <text evidence="1 4">Belongs to the terpene cyclase/mutase family.</text>
</comment>
<feature type="domain" description="Squalene cyclase C-terminal" evidence="6">
    <location>
        <begin position="409"/>
        <end position="746"/>
    </location>
</feature>
<dbReference type="GO" id="GO:0005811">
    <property type="term" value="C:lipid droplet"/>
    <property type="evidence" value="ECO:0007669"/>
    <property type="project" value="InterPro"/>
</dbReference>
<dbReference type="Pfam" id="PF13243">
    <property type="entry name" value="SQHop_cyclase_C"/>
    <property type="match status" value="1"/>
</dbReference>
<organism evidence="8 9">
    <name type="scientific">Ficus carica</name>
    <name type="common">Common fig</name>
    <dbReference type="NCBI Taxonomy" id="3494"/>
    <lineage>
        <taxon>Eukaryota</taxon>
        <taxon>Viridiplantae</taxon>
        <taxon>Streptophyta</taxon>
        <taxon>Embryophyta</taxon>
        <taxon>Tracheophyta</taxon>
        <taxon>Spermatophyta</taxon>
        <taxon>Magnoliopsida</taxon>
        <taxon>eudicotyledons</taxon>
        <taxon>Gunneridae</taxon>
        <taxon>Pentapetalae</taxon>
        <taxon>rosids</taxon>
        <taxon>fabids</taxon>
        <taxon>Rosales</taxon>
        <taxon>Moraceae</taxon>
        <taxon>Ficeae</taxon>
        <taxon>Ficus</taxon>
    </lineage>
</organism>
<name>A0AA88DNC1_FICCA</name>
<evidence type="ECO:0000256" key="4">
    <source>
        <dbReference type="RuleBase" id="RU362003"/>
    </source>
</evidence>
<protein>
    <recommendedName>
        <fullName evidence="4">Terpene cyclase/mutase family member</fullName>
        <ecNumber evidence="4">5.4.99.-</ecNumber>
    </recommendedName>
</protein>
<feature type="domain" description="Squalene cyclase N-terminal" evidence="7">
    <location>
        <begin position="96"/>
        <end position="307"/>
    </location>
</feature>
<evidence type="ECO:0000259" key="6">
    <source>
        <dbReference type="Pfam" id="PF13243"/>
    </source>
</evidence>
<reference evidence="8" key="1">
    <citation type="submission" date="2023-07" db="EMBL/GenBank/DDBJ databases">
        <title>draft genome sequence of fig (Ficus carica).</title>
        <authorList>
            <person name="Takahashi T."/>
            <person name="Nishimura K."/>
        </authorList>
    </citation>
    <scope>NUCLEOTIDE SEQUENCE</scope>
</reference>
<evidence type="ECO:0000256" key="1">
    <source>
        <dbReference type="ARBA" id="ARBA00009755"/>
    </source>
</evidence>
<dbReference type="InterPro" id="IPR018333">
    <property type="entry name" value="Squalene_cyclase"/>
</dbReference>